<accession>A0A1P8UDR7</accession>
<keyword evidence="1" id="KW-0597">Phosphoprotein</keyword>
<evidence type="ECO:0000313" key="3">
    <source>
        <dbReference type="EMBL" id="APZ42007.1"/>
    </source>
</evidence>
<dbReference type="KEGG" id="afy:BW247_01925"/>
<evidence type="ECO:0000313" key="4">
    <source>
        <dbReference type="Proteomes" id="UP000243807"/>
    </source>
</evidence>
<evidence type="ECO:0000259" key="2">
    <source>
        <dbReference type="PROSITE" id="PS50110"/>
    </source>
</evidence>
<dbReference type="Gene3D" id="3.40.50.2300">
    <property type="match status" value="1"/>
</dbReference>
<evidence type="ECO:0000256" key="1">
    <source>
        <dbReference type="PROSITE-ProRule" id="PRU00169"/>
    </source>
</evidence>
<dbReference type="SMART" id="SM00448">
    <property type="entry name" value="REC"/>
    <property type="match status" value="1"/>
</dbReference>
<reference evidence="3 4" key="1">
    <citation type="submission" date="2017-01" db="EMBL/GenBank/DDBJ databases">
        <title>Draft sequence of Acidihalobacter ferrooxidans strain DSM 14175 (strain V8).</title>
        <authorList>
            <person name="Khaleque H.N."/>
            <person name="Ramsay J.P."/>
            <person name="Murphy R.J.T."/>
            <person name="Kaksonen A.H."/>
            <person name="Boxall N.J."/>
            <person name="Watkin E.L.J."/>
        </authorList>
    </citation>
    <scope>NUCLEOTIDE SEQUENCE [LARGE SCALE GENOMIC DNA]</scope>
    <source>
        <strain evidence="3 4">V8</strain>
    </source>
</reference>
<dbReference type="PROSITE" id="PS50110">
    <property type="entry name" value="RESPONSE_REGULATORY"/>
    <property type="match status" value="1"/>
</dbReference>
<sequence>MSADRPSRWFGLAVGQSPAFKHVLVVDDNDFYAQRLTADLTARGAQVQRARTAAEGMALLERHGADFDAVVTDISMETELAGLKVLRKARRCNFRGRVATATTALDSRVGFTVNRFVLGVLHRSDYLIPKKPIDKDGHVLWLQIRD</sequence>
<dbReference type="InterPro" id="IPR011006">
    <property type="entry name" value="CheY-like_superfamily"/>
</dbReference>
<name>A0A1P8UDR7_9GAMM</name>
<dbReference type="RefSeq" id="WP_076835353.1">
    <property type="nucleotide sequence ID" value="NZ_CP019434.1"/>
</dbReference>
<dbReference type="OrthoDB" id="333308at2"/>
<dbReference type="GO" id="GO:0000160">
    <property type="term" value="P:phosphorelay signal transduction system"/>
    <property type="evidence" value="ECO:0007669"/>
    <property type="project" value="InterPro"/>
</dbReference>
<dbReference type="SUPFAM" id="SSF52172">
    <property type="entry name" value="CheY-like"/>
    <property type="match status" value="1"/>
</dbReference>
<dbReference type="InterPro" id="IPR001789">
    <property type="entry name" value="Sig_transdc_resp-reg_receiver"/>
</dbReference>
<organism evidence="3 4">
    <name type="scientific">Acidihalobacter ferrooxydans</name>
    <dbReference type="NCBI Taxonomy" id="1765967"/>
    <lineage>
        <taxon>Bacteria</taxon>
        <taxon>Pseudomonadati</taxon>
        <taxon>Pseudomonadota</taxon>
        <taxon>Gammaproteobacteria</taxon>
        <taxon>Chromatiales</taxon>
        <taxon>Ectothiorhodospiraceae</taxon>
        <taxon>Acidihalobacter</taxon>
    </lineage>
</organism>
<dbReference type="Proteomes" id="UP000243807">
    <property type="component" value="Chromosome"/>
</dbReference>
<proteinExistence type="predicted"/>
<dbReference type="STRING" id="1765967.BW247_01925"/>
<feature type="modified residue" description="4-aspartylphosphate" evidence="1">
    <location>
        <position position="73"/>
    </location>
</feature>
<gene>
    <name evidence="3" type="ORF">BW247_01925</name>
</gene>
<dbReference type="AlphaFoldDB" id="A0A1P8UDR7"/>
<keyword evidence="4" id="KW-1185">Reference proteome</keyword>
<dbReference type="Pfam" id="PF00072">
    <property type="entry name" value="Response_reg"/>
    <property type="match status" value="1"/>
</dbReference>
<dbReference type="EMBL" id="CP019434">
    <property type="protein sequence ID" value="APZ42007.1"/>
    <property type="molecule type" value="Genomic_DNA"/>
</dbReference>
<feature type="domain" description="Response regulatory" evidence="2">
    <location>
        <begin position="22"/>
        <end position="146"/>
    </location>
</feature>
<protein>
    <recommendedName>
        <fullName evidence="2">Response regulatory domain-containing protein</fullName>
    </recommendedName>
</protein>